<feature type="domain" description="NR LBD" evidence="12">
    <location>
        <begin position="877"/>
        <end position="1109"/>
    </location>
</feature>
<feature type="compositionally biased region" description="Polar residues" evidence="10">
    <location>
        <begin position="506"/>
        <end position="515"/>
    </location>
</feature>
<gene>
    <name evidence="14" type="primary">LOC101899172</name>
</gene>
<dbReference type="STRING" id="7370.A0A1I8ME72"/>
<dbReference type="SMART" id="SM00430">
    <property type="entry name" value="HOLI"/>
    <property type="match status" value="1"/>
</dbReference>
<dbReference type="InterPro" id="IPR000536">
    <property type="entry name" value="Nucl_hrmn_rcpt_lig-bd"/>
</dbReference>
<feature type="region of interest" description="Disordered" evidence="10">
    <location>
        <begin position="577"/>
        <end position="606"/>
    </location>
</feature>
<evidence type="ECO:0000256" key="5">
    <source>
        <dbReference type="ARBA" id="ARBA00023015"/>
    </source>
</evidence>
<feature type="compositionally biased region" description="Polar residues" evidence="10">
    <location>
        <begin position="389"/>
        <end position="410"/>
    </location>
</feature>
<feature type="compositionally biased region" description="Gly residues" evidence="10">
    <location>
        <begin position="592"/>
        <end position="601"/>
    </location>
</feature>
<dbReference type="InterPro" id="IPR001723">
    <property type="entry name" value="Nuclear_hrmn_rcpt"/>
</dbReference>
<feature type="compositionally biased region" description="Low complexity" evidence="10">
    <location>
        <begin position="516"/>
        <end position="529"/>
    </location>
</feature>
<keyword evidence="9" id="KW-0539">Nucleus</keyword>
<evidence type="ECO:0000313" key="14">
    <source>
        <dbReference type="RefSeq" id="XP_005180647.3"/>
    </source>
</evidence>
<protein>
    <submittedName>
        <fullName evidence="14">Nuclear hormone receptor FTZ-F1 isoform X1</fullName>
    </submittedName>
</protein>
<dbReference type="SUPFAM" id="SSF57716">
    <property type="entry name" value="Glucocorticoid receptor-like (DNA-binding domain)"/>
    <property type="match status" value="1"/>
</dbReference>
<feature type="region of interest" description="Disordered" evidence="10">
    <location>
        <begin position="803"/>
        <end position="847"/>
    </location>
</feature>
<dbReference type="Pfam" id="PF00105">
    <property type="entry name" value="zf-C4"/>
    <property type="match status" value="1"/>
</dbReference>
<evidence type="ECO:0000256" key="2">
    <source>
        <dbReference type="ARBA" id="ARBA00022723"/>
    </source>
</evidence>
<evidence type="ECO:0000259" key="12">
    <source>
        <dbReference type="PROSITE" id="PS51843"/>
    </source>
</evidence>
<comment type="subcellular location">
    <subcellularLocation>
        <location evidence="1">Nucleus</location>
    </subcellularLocation>
</comment>
<sequence>MEHFSVALLADSAYGNLNNNNSNSNNNNNINNKNNNINTMHHHKDHMLGAGSTPSTTGFMYDSSSAHHHAKPEMTMAKSDYSSFASCIQQSTMLDHRNVAIDANLDAGVSLGALCDLKFGPPSNGGVGGGGGGVGGSPPLMGGGNATTDVESNFKSLPPLITNIEATNLMGVLPKVVGSSGMAVNVPQFAQMLFSREQPPPAPPAQPIQGSYGGHPHHPHIPMKAQEVQNTATETTTRHYLPGPGGGAMTSTGGLLINSNASSEANNEASGETNYVDFAMVGHNHHRGINTANMDAISTTTTTTTASSNNNNNNNNHLTNDSHITTTTATTTTTLRNDNNNNTIHTASNNHNNNNHSTPTTTPTQPPTQPPSQPTSRSQMHSIEELAASSCTPTSSTVAAPNTISSSPTSIGGALKGSNNSSVTATAVPSANDQQQQQQPQSQNSLGNSPSGAATSQPTTSQQHQQHQQQQQHHLLNSSNISTDSNDDDSMSSSDEYIDMDFNDRTGYQDTTSSHSQQSANGGAGGNSQNNAAAAGGMALINGVVTLNTAQNSAVNSGGGNGGSSASSASGTYMSLLPPATSSSAPHLGVSHMGGGGGGGTSATASGSTPDVIDFKHLFEELCPVCGDKVSGYHYGLLTCESCKGFFKRTVQNKKVYTCVAERSCHIDKTQRKRCPYCRFQKCLEVGMKLEAVRADRMRGGRNKFGPMYKRDRARKLQVMRQRQIALQALRTSMGTGDMKPTPLSPGYQTYSNMNIKQEIQIPQVSSLTQSPDSSPSPIAIALGQVNASTGVIATPLNGSGGSAGGGGGGGGGGNNGSSNNNNSTSDGINRVGSGGGSGNCHDTGTGSLQNASDSKLCFDSGTHPSSTADSIIEPLRVSPMIREFVQSIDDREWQTQLFALLQKQTYNQVEVDLFELMCKVLDQNLFSQVDWARNTVFFKDLKVDDQMKLLQHSWSDMLVLDHLHQRIHNGLPDETQLNNGQVFNLLSLGLLGVPQLSDYFNELQNKLQDLKFDMGDYVCMKFLILLNPDVRGIINKKTVLQGHENVQAALLDYTLTCYPSVTDKFRRLLSILPDIHAMATRGEEHLYSKHCAGSAPTQTLLMEMLHAKRKV</sequence>
<dbReference type="CDD" id="cd07167">
    <property type="entry name" value="NR_DBD_Lrh-1_like"/>
    <property type="match status" value="1"/>
</dbReference>
<accession>A0A9J7CPA2</accession>
<feature type="compositionally biased region" description="Low complexity" evidence="10">
    <location>
        <begin position="577"/>
        <end position="586"/>
    </location>
</feature>
<evidence type="ECO:0000256" key="3">
    <source>
        <dbReference type="ARBA" id="ARBA00022771"/>
    </source>
</evidence>
<feature type="domain" description="Nuclear receptor" evidence="11">
    <location>
        <begin position="620"/>
        <end position="695"/>
    </location>
</feature>
<evidence type="ECO:0000256" key="10">
    <source>
        <dbReference type="SAM" id="MobiDB-lite"/>
    </source>
</evidence>
<keyword evidence="5" id="KW-0805">Transcription regulation</keyword>
<feature type="compositionally biased region" description="Acidic residues" evidence="10">
    <location>
        <begin position="485"/>
        <end position="501"/>
    </location>
</feature>
<dbReference type="SUPFAM" id="SSF48508">
    <property type="entry name" value="Nuclear receptor ligand-binding domain"/>
    <property type="match status" value="1"/>
</dbReference>
<dbReference type="eggNOG" id="KOG4218">
    <property type="taxonomic scope" value="Eukaryota"/>
</dbReference>
<dbReference type="PROSITE" id="PS51030">
    <property type="entry name" value="NUCLEAR_REC_DBD_2"/>
    <property type="match status" value="1"/>
</dbReference>
<feature type="compositionally biased region" description="Low complexity" evidence="10">
    <location>
        <begin position="462"/>
        <end position="484"/>
    </location>
</feature>
<feature type="region of interest" description="Disordered" evidence="10">
    <location>
        <begin position="19"/>
        <end position="41"/>
    </location>
</feature>
<keyword evidence="2" id="KW-0479">Metal-binding</keyword>
<dbReference type="PRINTS" id="PR00047">
    <property type="entry name" value="STROIDFINGER"/>
</dbReference>
<dbReference type="Pfam" id="PF00104">
    <property type="entry name" value="Hormone_recep"/>
    <property type="match status" value="1"/>
</dbReference>
<dbReference type="InterPro" id="IPR013088">
    <property type="entry name" value="Znf_NHR/GATA"/>
</dbReference>
<keyword evidence="3" id="KW-0863">Zinc-finger</keyword>
<feature type="compositionally biased region" description="Low complexity" evidence="10">
    <location>
        <begin position="301"/>
        <end position="363"/>
    </location>
</feature>
<dbReference type="RefSeq" id="XP_005180647.3">
    <property type="nucleotide sequence ID" value="XM_005180590.4"/>
</dbReference>
<feature type="compositionally biased region" description="Low complexity" evidence="10">
    <location>
        <begin position="434"/>
        <end position="452"/>
    </location>
</feature>
<dbReference type="Gene3D" id="1.10.565.10">
    <property type="entry name" value="Retinoid X Receptor"/>
    <property type="match status" value="1"/>
</dbReference>
<proteinExistence type="predicted"/>
<keyword evidence="6" id="KW-0238">DNA-binding</keyword>
<feature type="compositionally biased region" description="Gly residues" evidence="10">
    <location>
        <begin position="803"/>
        <end position="816"/>
    </location>
</feature>
<evidence type="ECO:0000256" key="8">
    <source>
        <dbReference type="ARBA" id="ARBA00023170"/>
    </source>
</evidence>
<evidence type="ECO:0000256" key="4">
    <source>
        <dbReference type="ARBA" id="ARBA00022833"/>
    </source>
</evidence>
<feature type="region of interest" description="Disordered" evidence="10">
    <location>
        <begin position="301"/>
        <end position="529"/>
    </location>
</feature>
<feature type="compositionally biased region" description="Polar residues" evidence="10">
    <location>
        <begin position="417"/>
        <end position="433"/>
    </location>
</feature>
<name>A0A9J7CPA2_MUSDO</name>
<feature type="compositionally biased region" description="Low complexity" evidence="10">
    <location>
        <begin position="19"/>
        <end position="38"/>
    </location>
</feature>
<dbReference type="CDD" id="cd06944">
    <property type="entry name" value="NR_LBD_Ftz-F1_like"/>
    <property type="match status" value="1"/>
</dbReference>
<feature type="compositionally biased region" description="Pro residues" evidence="10">
    <location>
        <begin position="364"/>
        <end position="373"/>
    </location>
</feature>
<keyword evidence="13" id="KW-1185">Reference proteome</keyword>
<evidence type="ECO:0000256" key="1">
    <source>
        <dbReference type="ARBA" id="ARBA00004123"/>
    </source>
</evidence>
<dbReference type="InterPro" id="IPR035500">
    <property type="entry name" value="NHR-like_dom_sf"/>
</dbReference>
<dbReference type="Proteomes" id="UP001652621">
    <property type="component" value="Unplaced"/>
</dbReference>
<dbReference type="InterPro" id="IPR001628">
    <property type="entry name" value="Znf_hrmn_rcpt"/>
</dbReference>
<dbReference type="Gene3D" id="3.30.50.10">
    <property type="entry name" value="Erythroid Transcription Factor GATA-1, subunit A"/>
    <property type="match status" value="1"/>
</dbReference>
<dbReference type="PANTHER" id="PTHR24086:SF15">
    <property type="entry name" value="NUCLEAR HORMONE RECEPTOR FTZ-F1"/>
    <property type="match status" value="1"/>
</dbReference>
<keyword evidence="8 14" id="KW-0675">Receptor</keyword>
<dbReference type="VEuPathDB" id="VectorBase:MDOA003989"/>
<dbReference type="SMART" id="SM00399">
    <property type="entry name" value="ZnF_C4"/>
    <property type="match status" value="1"/>
</dbReference>
<evidence type="ECO:0000256" key="6">
    <source>
        <dbReference type="ARBA" id="ARBA00023125"/>
    </source>
</evidence>
<dbReference type="PANTHER" id="PTHR24086">
    <property type="entry name" value="NUCLEAR RECEPTOR SUBFAMILY 5 GROUP A"/>
    <property type="match status" value="1"/>
</dbReference>
<dbReference type="InterPro" id="IPR016355">
    <property type="entry name" value="NR5-like"/>
</dbReference>
<dbReference type="OrthoDB" id="6355676at2759"/>
<dbReference type="PROSITE" id="PS51843">
    <property type="entry name" value="NR_LBD"/>
    <property type="match status" value="1"/>
</dbReference>
<evidence type="ECO:0000256" key="7">
    <source>
        <dbReference type="ARBA" id="ARBA00023163"/>
    </source>
</evidence>
<organism evidence="13 14">
    <name type="scientific">Musca domestica</name>
    <name type="common">House fly</name>
    <dbReference type="NCBI Taxonomy" id="7370"/>
    <lineage>
        <taxon>Eukaryota</taxon>
        <taxon>Metazoa</taxon>
        <taxon>Ecdysozoa</taxon>
        <taxon>Arthropoda</taxon>
        <taxon>Hexapoda</taxon>
        <taxon>Insecta</taxon>
        <taxon>Pterygota</taxon>
        <taxon>Neoptera</taxon>
        <taxon>Endopterygota</taxon>
        <taxon>Diptera</taxon>
        <taxon>Brachycera</taxon>
        <taxon>Muscomorpha</taxon>
        <taxon>Muscoidea</taxon>
        <taxon>Muscidae</taxon>
        <taxon>Musca</taxon>
    </lineage>
</organism>
<dbReference type="PRINTS" id="PR00398">
    <property type="entry name" value="STRDHORMONER"/>
</dbReference>
<keyword evidence="7" id="KW-0804">Transcription</keyword>
<dbReference type="VEuPathDB" id="VectorBase:MDOMA2_016408"/>
<dbReference type="PROSITE" id="PS00031">
    <property type="entry name" value="NUCLEAR_REC_DBD_1"/>
    <property type="match status" value="1"/>
</dbReference>
<evidence type="ECO:0000256" key="9">
    <source>
        <dbReference type="ARBA" id="ARBA00023242"/>
    </source>
</evidence>
<keyword evidence="4" id="KW-0862">Zinc</keyword>
<reference evidence="14" key="1">
    <citation type="submission" date="2025-08" db="UniProtKB">
        <authorList>
            <consortium name="RefSeq"/>
        </authorList>
    </citation>
    <scope>IDENTIFICATION</scope>
    <source>
        <strain evidence="14">Aabys</strain>
        <tissue evidence="14">Whole body</tissue>
    </source>
</reference>
<evidence type="ECO:0000313" key="13">
    <source>
        <dbReference type="Proteomes" id="UP001652621"/>
    </source>
</evidence>
<dbReference type="GeneID" id="101899172"/>
<evidence type="ECO:0000259" key="11">
    <source>
        <dbReference type="PROSITE" id="PS51030"/>
    </source>
</evidence>